<protein>
    <submittedName>
        <fullName evidence="1">Uncharacterized protein</fullName>
    </submittedName>
</protein>
<sequence length="253" mass="25843">MGLAGATTSAGDRAIFEPVTPTRILDTRTGDGGTTGKVGPAQTITLQVSGRGGVASDAVAVVLTLTATGSTADSYLTVWPAGQTRPATSTSNFQAGTTTATQATVKLGTGGKVQIYNHAGSVHVIADVAGYYRGHTHDDAYYTKSQNDARDIQEDQLVGGWIPATQATFIPGARYLAGADVLATGSYAVHFTRSVGNCTFTATLAGNTDPGTVIVNGTRSGFPKDILVSTFDTSGTPAPRSFNIVGICGPPTP</sequence>
<organism evidence="1 2">
    <name type="scientific">Actinopolymorpha rutila</name>
    <dbReference type="NCBI Taxonomy" id="446787"/>
    <lineage>
        <taxon>Bacteria</taxon>
        <taxon>Bacillati</taxon>
        <taxon>Actinomycetota</taxon>
        <taxon>Actinomycetes</taxon>
        <taxon>Propionibacteriales</taxon>
        <taxon>Actinopolymorphaceae</taxon>
        <taxon>Actinopolymorpha</taxon>
    </lineage>
</organism>
<name>A0A852Z7H4_9ACTN</name>
<dbReference type="RefSeq" id="WP_179786994.1">
    <property type="nucleotide sequence ID" value="NZ_BAAARR010000002.1"/>
</dbReference>
<dbReference type="AlphaFoldDB" id="A0A852Z7H4"/>
<accession>A0A852Z7H4</accession>
<evidence type="ECO:0000313" key="1">
    <source>
        <dbReference type="EMBL" id="NYH89227.1"/>
    </source>
</evidence>
<reference evidence="1 2" key="1">
    <citation type="submission" date="2020-07" db="EMBL/GenBank/DDBJ databases">
        <title>Sequencing the genomes of 1000 actinobacteria strains.</title>
        <authorList>
            <person name="Klenk H.-P."/>
        </authorList>
    </citation>
    <scope>NUCLEOTIDE SEQUENCE [LARGE SCALE GENOMIC DNA]</scope>
    <source>
        <strain evidence="1 2">DSM 18448</strain>
    </source>
</reference>
<evidence type="ECO:0000313" key="2">
    <source>
        <dbReference type="Proteomes" id="UP000579605"/>
    </source>
</evidence>
<dbReference type="EMBL" id="JACBZH010000001">
    <property type="protein sequence ID" value="NYH89227.1"/>
    <property type="molecule type" value="Genomic_DNA"/>
</dbReference>
<comment type="caution">
    <text evidence="1">The sequence shown here is derived from an EMBL/GenBank/DDBJ whole genome shotgun (WGS) entry which is preliminary data.</text>
</comment>
<proteinExistence type="predicted"/>
<keyword evidence="2" id="KW-1185">Reference proteome</keyword>
<dbReference type="Proteomes" id="UP000579605">
    <property type="component" value="Unassembled WGS sequence"/>
</dbReference>
<gene>
    <name evidence="1" type="ORF">F4554_001865</name>
</gene>